<reference evidence="1 2" key="1">
    <citation type="submission" date="2019-03" db="EMBL/GenBank/DDBJ databases">
        <title>First draft genome of Liparis tanakae, snailfish: a comprehensive survey of snailfish specific genes.</title>
        <authorList>
            <person name="Kim W."/>
            <person name="Song I."/>
            <person name="Jeong J.-H."/>
            <person name="Kim D."/>
            <person name="Kim S."/>
            <person name="Ryu S."/>
            <person name="Song J.Y."/>
            <person name="Lee S.K."/>
        </authorList>
    </citation>
    <scope>NUCLEOTIDE SEQUENCE [LARGE SCALE GENOMIC DNA]</scope>
    <source>
        <tissue evidence="1">Muscle</tissue>
    </source>
</reference>
<gene>
    <name evidence="1" type="ORF">EYF80_030740</name>
</gene>
<dbReference type="AlphaFoldDB" id="A0A4Z2H2A6"/>
<evidence type="ECO:0000313" key="1">
    <source>
        <dbReference type="EMBL" id="TNN59002.1"/>
    </source>
</evidence>
<evidence type="ECO:0000313" key="2">
    <source>
        <dbReference type="Proteomes" id="UP000314294"/>
    </source>
</evidence>
<proteinExistence type="predicted"/>
<accession>A0A4Z2H2A6</accession>
<sequence length="59" mass="7039">MFHRLKHSFFKQMKRSRRRSFISMLMRVSRSLRVRSLPISLPSSAHSPSVQMQYCSENP</sequence>
<organism evidence="1 2">
    <name type="scientific">Liparis tanakae</name>
    <name type="common">Tanaka's snailfish</name>
    <dbReference type="NCBI Taxonomy" id="230148"/>
    <lineage>
        <taxon>Eukaryota</taxon>
        <taxon>Metazoa</taxon>
        <taxon>Chordata</taxon>
        <taxon>Craniata</taxon>
        <taxon>Vertebrata</taxon>
        <taxon>Euteleostomi</taxon>
        <taxon>Actinopterygii</taxon>
        <taxon>Neopterygii</taxon>
        <taxon>Teleostei</taxon>
        <taxon>Neoteleostei</taxon>
        <taxon>Acanthomorphata</taxon>
        <taxon>Eupercaria</taxon>
        <taxon>Perciformes</taxon>
        <taxon>Cottioidei</taxon>
        <taxon>Cottales</taxon>
        <taxon>Liparidae</taxon>
        <taxon>Liparis</taxon>
    </lineage>
</organism>
<name>A0A4Z2H2A6_9TELE</name>
<keyword evidence="2" id="KW-1185">Reference proteome</keyword>
<comment type="caution">
    <text evidence="1">The sequence shown here is derived from an EMBL/GenBank/DDBJ whole genome shotgun (WGS) entry which is preliminary data.</text>
</comment>
<protein>
    <submittedName>
        <fullName evidence="1">Uncharacterized protein</fullName>
    </submittedName>
</protein>
<dbReference type="Proteomes" id="UP000314294">
    <property type="component" value="Unassembled WGS sequence"/>
</dbReference>
<dbReference type="EMBL" id="SRLO01000365">
    <property type="protein sequence ID" value="TNN59002.1"/>
    <property type="molecule type" value="Genomic_DNA"/>
</dbReference>